<feature type="signal peptide" evidence="2">
    <location>
        <begin position="1"/>
        <end position="21"/>
    </location>
</feature>
<sequence>MKLILCMVLVITTLMITLTTGRGHIRGRNFQDSFELRELDIDERPLSGRGHRHRNHRGRGMSHHHNHDRLAPFEEGLPALYPIKGPVQPPLILHSHLNRRLVLQQHQNNAPVTQNLPQQLPPLQQPQSNGNKGFEWQQNQNNAPVTNTFPHQLPPLQQPQSNTAGLEWQQNQPLQQPQTNTYEVNPFLFKIQTPSEVPTNTISPSVSNQLPISDKPITTTTTQNPRLTDLLYGSNLFEEDDFNSRG</sequence>
<feature type="region of interest" description="Disordered" evidence="1">
    <location>
        <begin position="199"/>
        <end position="225"/>
    </location>
</feature>
<comment type="caution">
    <text evidence="3">The sequence shown here is derived from an EMBL/GenBank/DDBJ whole genome shotgun (WGS) entry which is preliminary data.</text>
</comment>
<gene>
    <name evidence="3" type="ORF">FF38_01665</name>
</gene>
<evidence type="ECO:0000256" key="1">
    <source>
        <dbReference type="SAM" id="MobiDB-lite"/>
    </source>
</evidence>
<protein>
    <submittedName>
        <fullName evidence="3">Uncharacterized protein</fullName>
    </submittedName>
</protein>
<proteinExistence type="predicted"/>
<dbReference type="EMBL" id="JRES01001465">
    <property type="protein sequence ID" value="KNC22693.1"/>
    <property type="molecule type" value="Genomic_DNA"/>
</dbReference>
<keyword evidence="2" id="KW-0732">Signal</keyword>
<feature type="chain" id="PRO_5005535100" evidence="2">
    <location>
        <begin position="22"/>
        <end position="246"/>
    </location>
</feature>
<dbReference type="Proteomes" id="UP000037069">
    <property type="component" value="Unassembled WGS sequence"/>
</dbReference>
<name>A0A0L0BRR8_LUCCU</name>
<reference evidence="3 4" key="1">
    <citation type="journal article" date="2015" name="Nat. Commun.">
        <title>Lucilia cuprina genome unlocks parasitic fly biology to underpin future interventions.</title>
        <authorList>
            <person name="Anstead C.A."/>
            <person name="Korhonen P.K."/>
            <person name="Young N.D."/>
            <person name="Hall R.S."/>
            <person name="Jex A.R."/>
            <person name="Murali S.C."/>
            <person name="Hughes D.S."/>
            <person name="Lee S.F."/>
            <person name="Perry T."/>
            <person name="Stroehlein A.J."/>
            <person name="Ansell B.R."/>
            <person name="Breugelmans B."/>
            <person name="Hofmann A."/>
            <person name="Qu J."/>
            <person name="Dugan S."/>
            <person name="Lee S.L."/>
            <person name="Chao H."/>
            <person name="Dinh H."/>
            <person name="Han Y."/>
            <person name="Doddapaneni H.V."/>
            <person name="Worley K.C."/>
            <person name="Muzny D.M."/>
            <person name="Ioannidis P."/>
            <person name="Waterhouse R.M."/>
            <person name="Zdobnov E.M."/>
            <person name="James P.J."/>
            <person name="Bagnall N.H."/>
            <person name="Kotze A.C."/>
            <person name="Gibbs R.A."/>
            <person name="Richards S."/>
            <person name="Batterham P."/>
            <person name="Gasser R.B."/>
        </authorList>
    </citation>
    <scope>NUCLEOTIDE SEQUENCE [LARGE SCALE GENOMIC DNA]</scope>
    <source>
        <strain evidence="3 4">LS</strain>
        <tissue evidence="3">Full body</tissue>
    </source>
</reference>
<evidence type="ECO:0000313" key="3">
    <source>
        <dbReference type="EMBL" id="KNC22693.1"/>
    </source>
</evidence>
<feature type="region of interest" description="Disordered" evidence="1">
    <location>
        <begin position="45"/>
        <end position="66"/>
    </location>
</feature>
<dbReference type="AlphaFoldDB" id="A0A0L0BRR8"/>
<feature type="compositionally biased region" description="Basic residues" evidence="1">
    <location>
        <begin position="49"/>
        <end position="66"/>
    </location>
</feature>
<evidence type="ECO:0000313" key="4">
    <source>
        <dbReference type="Proteomes" id="UP000037069"/>
    </source>
</evidence>
<organism evidence="3 4">
    <name type="scientific">Lucilia cuprina</name>
    <name type="common">Green bottle fly</name>
    <name type="synonym">Australian sheep blowfly</name>
    <dbReference type="NCBI Taxonomy" id="7375"/>
    <lineage>
        <taxon>Eukaryota</taxon>
        <taxon>Metazoa</taxon>
        <taxon>Ecdysozoa</taxon>
        <taxon>Arthropoda</taxon>
        <taxon>Hexapoda</taxon>
        <taxon>Insecta</taxon>
        <taxon>Pterygota</taxon>
        <taxon>Neoptera</taxon>
        <taxon>Endopterygota</taxon>
        <taxon>Diptera</taxon>
        <taxon>Brachycera</taxon>
        <taxon>Muscomorpha</taxon>
        <taxon>Oestroidea</taxon>
        <taxon>Calliphoridae</taxon>
        <taxon>Luciliinae</taxon>
        <taxon>Lucilia</taxon>
    </lineage>
</organism>
<evidence type="ECO:0000256" key="2">
    <source>
        <dbReference type="SAM" id="SignalP"/>
    </source>
</evidence>
<keyword evidence="4" id="KW-1185">Reference proteome</keyword>
<accession>A0A0L0BRR8</accession>